<comment type="caution">
    <text evidence="3">The sequence shown here is derived from an EMBL/GenBank/DDBJ whole genome shotgun (WGS) entry which is preliminary data.</text>
</comment>
<dbReference type="EMBL" id="JAAFGS010000002">
    <property type="protein sequence ID" value="NGZ75090.1"/>
    <property type="molecule type" value="Genomic_DNA"/>
</dbReference>
<dbReference type="Pfam" id="PF13240">
    <property type="entry name" value="Zn_Ribbon_1"/>
    <property type="match status" value="1"/>
</dbReference>
<dbReference type="InterPro" id="IPR026870">
    <property type="entry name" value="Zinc_ribbon_dom"/>
</dbReference>
<feature type="transmembrane region" description="Helical" evidence="1">
    <location>
        <begin position="74"/>
        <end position="92"/>
    </location>
</feature>
<keyword evidence="1" id="KW-0812">Transmembrane</keyword>
<dbReference type="InterPro" id="IPR047676">
    <property type="entry name" value="FxLYD_dom"/>
</dbReference>
<protein>
    <recommendedName>
        <fullName evidence="2">Zinc-ribbon domain-containing protein</fullName>
    </recommendedName>
</protein>
<evidence type="ECO:0000259" key="2">
    <source>
        <dbReference type="Pfam" id="PF13240"/>
    </source>
</evidence>
<proteinExistence type="predicted"/>
<sequence length="414" mass="45279">MYCNHCGARQPADAAFCSSCGMRLNAAEPREETAGLPVSAQLAKRPIHEAAEPNKSEMTAVPVKRKGGFRHPMWIIPVLLLGIGAGGVYMLYERETDINEQASALHQEAGKLALDGKYDEALAKLRQAGKLRPEFAAAETDRALVETAQRVHQKLNTVASQLKQNKLEPAEKSLGVLEASLNKRPEPLFNREKAAAADNRDRLSVLLVKQELDKLNDVEALGYKLEEVDRLAAEEADEVHKLIVGKIVAISTKNAEALLQDKSFDEASRAVKTGLSYAKKDASLLALQDRIGSEQAAFEAAEQARIERAQQQAEADDLTNRTAAVDVSGLNIEVSDYGDITTTGTVTNVATRPIYGVEIHYSAYDASGGYLFSSSTYASPYDLAPGKSGTFTSYDYGWYDYVQIQVDNVTWYLE</sequence>
<organism evidence="3 4">
    <name type="scientific">Saccharibacillus alkalitolerans</name>
    <dbReference type="NCBI Taxonomy" id="2705290"/>
    <lineage>
        <taxon>Bacteria</taxon>
        <taxon>Bacillati</taxon>
        <taxon>Bacillota</taxon>
        <taxon>Bacilli</taxon>
        <taxon>Bacillales</taxon>
        <taxon>Paenibacillaceae</taxon>
        <taxon>Saccharibacillus</taxon>
    </lineage>
</organism>
<keyword evidence="1" id="KW-0472">Membrane</keyword>
<feature type="domain" description="Zinc-ribbon" evidence="2">
    <location>
        <begin position="2"/>
        <end position="24"/>
    </location>
</feature>
<keyword evidence="4" id="KW-1185">Reference proteome</keyword>
<gene>
    <name evidence="3" type="ORF">GYN08_07155</name>
</gene>
<name>A0ABX0F594_9BACL</name>
<reference evidence="3 4" key="1">
    <citation type="submission" date="2020-01" db="EMBL/GenBank/DDBJ databases">
        <title>Polyphasic characterisation and genomic insights into a novel alkali tolerant bacterium VR-M41.</title>
        <authorList>
            <person name="Vemuluri V.R."/>
        </authorList>
    </citation>
    <scope>NUCLEOTIDE SEQUENCE [LARGE SCALE GENOMIC DNA]</scope>
    <source>
        <strain evidence="3 4">VR-M41</strain>
    </source>
</reference>
<evidence type="ECO:0000313" key="4">
    <source>
        <dbReference type="Proteomes" id="UP000800303"/>
    </source>
</evidence>
<keyword evidence="1" id="KW-1133">Transmembrane helix</keyword>
<dbReference type="RefSeq" id="WP_166273502.1">
    <property type="nucleotide sequence ID" value="NZ_JAAFGS010000002.1"/>
</dbReference>
<evidence type="ECO:0000256" key="1">
    <source>
        <dbReference type="SAM" id="Phobius"/>
    </source>
</evidence>
<evidence type="ECO:0000313" key="3">
    <source>
        <dbReference type="EMBL" id="NGZ75090.1"/>
    </source>
</evidence>
<dbReference type="Proteomes" id="UP000800303">
    <property type="component" value="Unassembled WGS sequence"/>
</dbReference>
<dbReference type="NCBIfam" id="NF038353">
    <property type="entry name" value="FxLYD_dom"/>
    <property type="match status" value="1"/>
</dbReference>
<accession>A0ABX0F594</accession>